<evidence type="ECO:0000256" key="2">
    <source>
        <dbReference type="ARBA" id="ARBA00008022"/>
    </source>
</evidence>
<dbReference type="InParanoid" id="A0A6I8NSF3"/>
<evidence type="ECO:0000256" key="7">
    <source>
        <dbReference type="SAM" id="SignalP"/>
    </source>
</evidence>
<dbReference type="OMA" id="PICSFCC"/>
<reference evidence="8" key="2">
    <citation type="submission" date="2025-08" db="UniProtKB">
        <authorList>
            <consortium name="Ensembl"/>
        </authorList>
    </citation>
    <scope>IDENTIFICATION</scope>
    <source>
        <strain evidence="8">Glennie</strain>
    </source>
</reference>
<keyword evidence="3" id="KW-0964">Secreted</keyword>
<protein>
    <recommendedName>
        <fullName evidence="10">Hepcidin antimicrobial peptide</fullName>
    </recommendedName>
</protein>
<evidence type="ECO:0000313" key="8">
    <source>
        <dbReference type="Ensembl" id="ENSOANP00000043926.1"/>
    </source>
</evidence>
<keyword evidence="9" id="KW-1185">Reference proteome</keyword>
<keyword evidence="6" id="KW-1015">Disulfide bond</keyword>
<evidence type="ECO:0000256" key="6">
    <source>
        <dbReference type="ARBA" id="ARBA00023157"/>
    </source>
</evidence>
<dbReference type="InterPro" id="IPR010500">
    <property type="entry name" value="Hepcidin"/>
</dbReference>
<evidence type="ECO:0000313" key="9">
    <source>
        <dbReference type="Proteomes" id="UP000002279"/>
    </source>
</evidence>
<evidence type="ECO:0008006" key="10">
    <source>
        <dbReference type="Google" id="ProtNLM"/>
    </source>
</evidence>
<dbReference type="GO" id="GO:0006879">
    <property type="term" value="P:intracellular iron ion homeostasis"/>
    <property type="evidence" value="ECO:0007669"/>
    <property type="project" value="InterPro"/>
</dbReference>
<evidence type="ECO:0000256" key="4">
    <source>
        <dbReference type="ARBA" id="ARBA00022702"/>
    </source>
</evidence>
<reference evidence="8" key="3">
    <citation type="submission" date="2025-09" db="UniProtKB">
        <authorList>
            <consortium name="Ensembl"/>
        </authorList>
    </citation>
    <scope>IDENTIFICATION</scope>
    <source>
        <strain evidence="8">Glennie</strain>
    </source>
</reference>
<dbReference type="AlphaFoldDB" id="A0A6I8NSF3"/>
<evidence type="ECO:0000256" key="1">
    <source>
        <dbReference type="ARBA" id="ARBA00004613"/>
    </source>
</evidence>
<keyword evidence="4" id="KW-0372">Hormone</keyword>
<evidence type="ECO:0000256" key="5">
    <source>
        <dbReference type="ARBA" id="ARBA00022729"/>
    </source>
</evidence>
<dbReference type="PANTHER" id="PTHR16877">
    <property type="entry name" value="HEPCIDIN"/>
    <property type="match status" value="1"/>
</dbReference>
<dbReference type="GeneTree" id="ENSGT00960000187889"/>
<dbReference type="GO" id="GO:0005576">
    <property type="term" value="C:extracellular region"/>
    <property type="evidence" value="ECO:0007669"/>
    <property type="project" value="UniProtKB-SubCell"/>
</dbReference>
<dbReference type="Proteomes" id="UP000002279">
    <property type="component" value="Chromosome 5"/>
</dbReference>
<organism evidence="8 9">
    <name type="scientific">Ornithorhynchus anatinus</name>
    <name type="common">Duckbill platypus</name>
    <dbReference type="NCBI Taxonomy" id="9258"/>
    <lineage>
        <taxon>Eukaryota</taxon>
        <taxon>Metazoa</taxon>
        <taxon>Chordata</taxon>
        <taxon>Craniata</taxon>
        <taxon>Vertebrata</taxon>
        <taxon>Euteleostomi</taxon>
        <taxon>Mammalia</taxon>
        <taxon>Monotremata</taxon>
        <taxon>Ornithorhynchidae</taxon>
        <taxon>Ornithorhynchus</taxon>
    </lineage>
</organism>
<dbReference type="Ensembl" id="ENSOANT00000073093.1">
    <property type="protein sequence ID" value="ENSOANP00000043926.1"/>
    <property type="gene ID" value="ENSOANG00000045671.1"/>
</dbReference>
<evidence type="ECO:0000256" key="3">
    <source>
        <dbReference type="ARBA" id="ARBA00022525"/>
    </source>
</evidence>
<dbReference type="GO" id="GO:0005179">
    <property type="term" value="F:hormone activity"/>
    <property type="evidence" value="ECO:0007669"/>
    <property type="project" value="UniProtKB-KW"/>
</dbReference>
<feature type="chain" id="PRO_5026295824" description="Hepcidin antimicrobial peptide" evidence="7">
    <location>
        <begin position="31"/>
        <end position="96"/>
    </location>
</feature>
<comment type="subcellular location">
    <subcellularLocation>
        <location evidence="1">Secreted</location>
    </subcellularLocation>
</comment>
<accession>A0A6I8NSF3</accession>
<feature type="signal peptide" evidence="7">
    <location>
        <begin position="1"/>
        <end position="30"/>
    </location>
</feature>
<dbReference type="Pfam" id="PF06446">
    <property type="entry name" value="Hepcidin"/>
    <property type="match status" value="1"/>
</dbReference>
<dbReference type="Bgee" id="ENSOANG00000045671">
    <property type="expression patterns" value="Expressed in liver and 5 other cell types or tissues"/>
</dbReference>
<proteinExistence type="inferred from homology"/>
<keyword evidence="5 7" id="KW-0732">Signal</keyword>
<dbReference type="PANTHER" id="PTHR16877:SF0">
    <property type="entry name" value="HEPCIDIN"/>
    <property type="match status" value="1"/>
</dbReference>
<name>A0A6I8NSF3_ORNAN</name>
<comment type="similarity">
    <text evidence="2">Belongs to the hepcidin family.</text>
</comment>
<sequence length="96" mass="10554">MAQPTRPFAHGRPFLLFLLFLLLLLPLCSGFAPTSSEQVRGCREDGAEGGPRLGGPGVLTLLLPTQRTRRHNSHFPICSFCCGCCRNRDCGFCCRT</sequence>
<reference evidence="8 9" key="1">
    <citation type="journal article" date="2008" name="Nature">
        <title>Genome analysis of the platypus reveals unique signatures of evolution.</title>
        <authorList>
            <person name="Warren W.C."/>
            <person name="Hillier L.W."/>
            <person name="Marshall Graves J.A."/>
            <person name="Birney E."/>
            <person name="Ponting C.P."/>
            <person name="Grutzner F."/>
            <person name="Belov K."/>
            <person name="Miller W."/>
            <person name="Clarke L."/>
            <person name="Chinwalla A.T."/>
            <person name="Yang S.P."/>
            <person name="Heger A."/>
            <person name="Locke D.P."/>
            <person name="Miethke P."/>
            <person name="Waters P.D."/>
            <person name="Veyrunes F."/>
            <person name="Fulton L."/>
            <person name="Fulton B."/>
            <person name="Graves T."/>
            <person name="Wallis J."/>
            <person name="Puente X.S."/>
            <person name="Lopez-Otin C."/>
            <person name="Ordonez G.R."/>
            <person name="Eichler E.E."/>
            <person name="Chen L."/>
            <person name="Cheng Z."/>
            <person name="Deakin J.E."/>
            <person name="Alsop A."/>
            <person name="Thompson K."/>
            <person name="Kirby P."/>
            <person name="Papenfuss A.T."/>
            <person name="Wakefield M.J."/>
            <person name="Olender T."/>
            <person name="Lancet D."/>
            <person name="Huttley G.A."/>
            <person name="Smit A.F."/>
            <person name="Pask A."/>
            <person name="Temple-Smith P."/>
            <person name="Batzer M.A."/>
            <person name="Walker J.A."/>
            <person name="Konkel M.K."/>
            <person name="Harris R.S."/>
            <person name="Whittington C.M."/>
            <person name="Wong E.S."/>
            <person name="Gemmell N.J."/>
            <person name="Buschiazzo E."/>
            <person name="Vargas Jentzsch I.M."/>
            <person name="Merkel A."/>
            <person name="Schmitz J."/>
            <person name="Zemann A."/>
            <person name="Churakov G."/>
            <person name="Kriegs J.O."/>
            <person name="Brosius J."/>
            <person name="Murchison E.P."/>
            <person name="Sachidanandam R."/>
            <person name="Smith C."/>
            <person name="Hannon G.J."/>
            <person name="Tsend-Ayush E."/>
            <person name="McMillan D."/>
            <person name="Attenborough R."/>
            <person name="Rens W."/>
            <person name="Ferguson-Smith M."/>
            <person name="Lefevre C.M."/>
            <person name="Sharp J.A."/>
            <person name="Nicholas K.R."/>
            <person name="Ray D.A."/>
            <person name="Kube M."/>
            <person name="Reinhardt R."/>
            <person name="Pringle T.H."/>
            <person name="Taylor J."/>
            <person name="Jones R.C."/>
            <person name="Nixon B."/>
            <person name="Dacheux J.L."/>
            <person name="Niwa H."/>
            <person name="Sekita Y."/>
            <person name="Huang X."/>
            <person name="Stark A."/>
            <person name="Kheradpour P."/>
            <person name="Kellis M."/>
            <person name="Flicek P."/>
            <person name="Chen Y."/>
            <person name="Webber C."/>
            <person name="Hardison R."/>
            <person name="Nelson J."/>
            <person name="Hallsworth-Pepin K."/>
            <person name="Delehaunty K."/>
            <person name="Markovic C."/>
            <person name="Minx P."/>
            <person name="Feng Y."/>
            <person name="Kremitzki C."/>
            <person name="Mitreva M."/>
            <person name="Glasscock J."/>
            <person name="Wylie T."/>
            <person name="Wohldmann P."/>
            <person name="Thiru P."/>
            <person name="Nhan M.N."/>
            <person name="Pohl C.S."/>
            <person name="Smith S.M."/>
            <person name="Hou S."/>
            <person name="Nefedov M."/>
            <person name="de Jong P.J."/>
            <person name="Renfree M.B."/>
            <person name="Mardis E.R."/>
            <person name="Wilson R.K."/>
        </authorList>
    </citation>
    <scope>NUCLEOTIDE SEQUENCE [LARGE SCALE GENOMIC DNA]</scope>
    <source>
        <strain evidence="8 9">Glennie</strain>
    </source>
</reference>